<dbReference type="InterPro" id="IPR025939">
    <property type="entry name" value="Aida_C"/>
</dbReference>
<dbReference type="Pfam" id="PF08910">
    <property type="entry name" value="Aida_N"/>
    <property type="match status" value="1"/>
</dbReference>
<keyword evidence="6" id="KW-1185">Reference proteome</keyword>
<gene>
    <name evidence="5" type="ORF">N0F65_006497</name>
</gene>
<dbReference type="PANTHER" id="PTHR28654">
    <property type="entry name" value="AXIN INTERACTOR, DORSALIZATION-ASSOCIATED PROTEIN"/>
    <property type="match status" value="1"/>
</dbReference>
<organism evidence="5 6">
    <name type="scientific">Lagenidium giganteum</name>
    <dbReference type="NCBI Taxonomy" id="4803"/>
    <lineage>
        <taxon>Eukaryota</taxon>
        <taxon>Sar</taxon>
        <taxon>Stramenopiles</taxon>
        <taxon>Oomycota</taxon>
        <taxon>Peronosporomycetes</taxon>
        <taxon>Pythiales</taxon>
        <taxon>Pythiaceae</taxon>
    </lineage>
</organism>
<comment type="caution">
    <text evidence="5">The sequence shown here is derived from an EMBL/GenBank/DDBJ whole genome shotgun (WGS) entry which is preliminary data.</text>
</comment>
<dbReference type="PROSITE" id="PS51911">
    <property type="entry name" value="C2_AIDA"/>
    <property type="match status" value="1"/>
</dbReference>
<evidence type="ECO:0000313" key="6">
    <source>
        <dbReference type="Proteomes" id="UP001146120"/>
    </source>
</evidence>
<dbReference type="InterPro" id="IPR035892">
    <property type="entry name" value="C2_domain_sf"/>
</dbReference>
<keyword evidence="3" id="KW-0175">Coiled coil</keyword>
<proteinExistence type="inferred from homology"/>
<sequence length="293" mass="32970">MESLEQTLMKWCRTLHHAVETDSWGQVIEAVEAYETLADTIRQSLRKLDVNKSQKATLEKTAKLLEQRAKSLSSVGSDRNAPTKEDMEDVVMVLRSLASNAPPVLPVSMAGDDVQQRKKSEVQMVEIDSEMEDIAAQVATDGKDTVERKPGASYLDIVVDRIGLKDASVYVNPTVVVSVHDKDGKMMGEKHETAVGKSVEALHVTFSSKVRLGVSLKEMEERGAAVFFEFVHYKLKKRKKSCRCWALLELDELKAGVVALELYQKPMDPKRKRINLFTVKDLYLHLRLQQITV</sequence>
<keyword evidence="2" id="KW-0217">Developmental protein</keyword>
<dbReference type="AlphaFoldDB" id="A0AAV2YQE9"/>
<accession>A0AAV2YQE9</accession>
<dbReference type="Proteomes" id="UP001146120">
    <property type="component" value="Unassembled WGS sequence"/>
</dbReference>
<evidence type="ECO:0000256" key="3">
    <source>
        <dbReference type="SAM" id="Coils"/>
    </source>
</evidence>
<dbReference type="PANTHER" id="PTHR28654:SF1">
    <property type="entry name" value="AXIN INTERACTOR, DORSALIZATION-ASSOCIATED PROTEIN"/>
    <property type="match status" value="1"/>
</dbReference>
<reference evidence="5" key="1">
    <citation type="submission" date="2022-11" db="EMBL/GenBank/DDBJ databases">
        <authorList>
            <person name="Morgan W.R."/>
            <person name="Tartar A."/>
        </authorList>
    </citation>
    <scope>NUCLEOTIDE SEQUENCE</scope>
    <source>
        <strain evidence="5">ARSEF 373</strain>
    </source>
</reference>
<dbReference type="Gene3D" id="2.60.40.150">
    <property type="entry name" value="C2 domain"/>
    <property type="match status" value="1"/>
</dbReference>
<feature type="coiled-coil region" evidence="3">
    <location>
        <begin position="48"/>
        <end position="75"/>
    </location>
</feature>
<dbReference type="Gene3D" id="1.20.120.360">
    <property type="entry name" value="Axin interactor, dorsalization-associated protein, N-terminal domain"/>
    <property type="match status" value="1"/>
</dbReference>
<dbReference type="EMBL" id="DAKRPA010000167">
    <property type="protein sequence ID" value="DAZ96451.1"/>
    <property type="molecule type" value="Genomic_DNA"/>
</dbReference>
<dbReference type="InterPro" id="IPR036818">
    <property type="entry name" value="AIDA_N_sf"/>
</dbReference>
<dbReference type="GO" id="GO:0035091">
    <property type="term" value="F:phosphatidylinositol binding"/>
    <property type="evidence" value="ECO:0007669"/>
    <property type="project" value="TreeGrafter"/>
</dbReference>
<evidence type="ECO:0000313" key="5">
    <source>
        <dbReference type="EMBL" id="DAZ96451.1"/>
    </source>
</evidence>
<comment type="similarity">
    <text evidence="1">Belongs to the AIDA family.</text>
</comment>
<name>A0AAV2YQE9_9STRA</name>
<dbReference type="Pfam" id="PF14186">
    <property type="entry name" value="Aida_C2"/>
    <property type="match status" value="1"/>
</dbReference>
<protein>
    <recommendedName>
        <fullName evidence="4">C2 Aida-type domain-containing protein</fullName>
    </recommendedName>
</protein>
<evidence type="ECO:0000256" key="2">
    <source>
        <dbReference type="ARBA" id="ARBA00022473"/>
    </source>
</evidence>
<dbReference type="SUPFAM" id="SSF109779">
    <property type="entry name" value="Domain from hypothetical 2610208m17rik protein"/>
    <property type="match status" value="1"/>
</dbReference>
<evidence type="ECO:0000256" key="1">
    <source>
        <dbReference type="ARBA" id="ARBA00007205"/>
    </source>
</evidence>
<reference evidence="5" key="2">
    <citation type="journal article" date="2023" name="Microbiol Resour">
        <title>Decontamination and Annotation of the Draft Genome Sequence of the Oomycete Lagenidium giganteum ARSEF 373.</title>
        <authorList>
            <person name="Morgan W.R."/>
            <person name="Tartar A."/>
        </authorList>
    </citation>
    <scope>NUCLEOTIDE SEQUENCE</scope>
    <source>
        <strain evidence="5">ARSEF 373</strain>
    </source>
</reference>
<evidence type="ECO:0000259" key="4">
    <source>
        <dbReference type="PROSITE" id="PS51911"/>
    </source>
</evidence>
<dbReference type="GO" id="GO:0016020">
    <property type="term" value="C:membrane"/>
    <property type="evidence" value="ECO:0007669"/>
    <property type="project" value="TreeGrafter"/>
</dbReference>
<feature type="domain" description="C2 Aida-type" evidence="4">
    <location>
        <begin position="143"/>
        <end position="291"/>
    </location>
</feature>
<dbReference type="InterPro" id="IPR023421">
    <property type="entry name" value="AIDA_N"/>
</dbReference>